<evidence type="ECO:0000313" key="1">
    <source>
        <dbReference type="EMBL" id="MFC4634400.1"/>
    </source>
</evidence>
<gene>
    <name evidence="1" type="ORF">ACFO3O_10810</name>
</gene>
<keyword evidence="2" id="KW-1185">Reference proteome</keyword>
<proteinExistence type="predicted"/>
<organism evidence="1 2">
    <name type="scientific">Dokdonia ponticola</name>
    <dbReference type="NCBI Taxonomy" id="2041041"/>
    <lineage>
        <taxon>Bacteria</taxon>
        <taxon>Pseudomonadati</taxon>
        <taxon>Bacteroidota</taxon>
        <taxon>Flavobacteriia</taxon>
        <taxon>Flavobacteriales</taxon>
        <taxon>Flavobacteriaceae</taxon>
        <taxon>Dokdonia</taxon>
    </lineage>
</organism>
<reference evidence="2" key="1">
    <citation type="journal article" date="2019" name="Int. J. Syst. Evol. Microbiol.">
        <title>The Global Catalogue of Microorganisms (GCM) 10K type strain sequencing project: providing services to taxonomists for standard genome sequencing and annotation.</title>
        <authorList>
            <consortium name="The Broad Institute Genomics Platform"/>
            <consortium name="The Broad Institute Genome Sequencing Center for Infectious Disease"/>
            <person name="Wu L."/>
            <person name="Ma J."/>
        </authorList>
    </citation>
    <scope>NUCLEOTIDE SEQUENCE [LARGE SCALE GENOMIC DNA]</scope>
    <source>
        <strain evidence="2">YJ-61-S</strain>
    </source>
</reference>
<evidence type="ECO:0000313" key="2">
    <source>
        <dbReference type="Proteomes" id="UP001596043"/>
    </source>
</evidence>
<dbReference type="Proteomes" id="UP001596043">
    <property type="component" value="Unassembled WGS sequence"/>
</dbReference>
<sequence>MRQQRETLKTYFERGDRPTASQFAQLIDSYAHLNELNFGLKVRPSGTLKEKFYHFYVASNLPTPEGHKIIEAPSGSTPAVLNGYTHLSSRLIKYKQLVFTIEGAIDLVKHQPKIIIERYKQKKKLTSGYIKPAGFYKEKVEDAALWNRKSEYEVTARVMMIDLEPIHYFKPNTSFGDFTPSGTIRREGSFKYSRHSKPFVPIQVKLQITIDTVAYTSHPIDLKILLGSGDINDAINFAFD</sequence>
<dbReference type="EMBL" id="JBHSFV010000006">
    <property type="protein sequence ID" value="MFC4634400.1"/>
    <property type="molecule type" value="Genomic_DNA"/>
</dbReference>
<name>A0ABV9HZB5_9FLAO</name>
<dbReference type="RefSeq" id="WP_379978627.1">
    <property type="nucleotide sequence ID" value="NZ_JBHSFV010000006.1"/>
</dbReference>
<accession>A0ABV9HZB5</accession>
<protein>
    <submittedName>
        <fullName evidence="1">Uncharacterized protein</fullName>
    </submittedName>
</protein>
<comment type="caution">
    <text evidence="1">The sequence shown here is derived from an EMBL/GenBank/DDBJ whole genome shotgun (WGS) entry which is preliminary data.</text>
</comment>